<keyword evidence="2" id="KW-1185">Reference proteome</keyword>
<name>A0AAD5Y4S4_9FUNG</name>
<evidence type="ECO:0000313" key="1">
    <source>
        <dbReference type="EMBL" id="KAJ3252280.1"/>
    </source>
</evidence>
<dbReference type="EMBL" id="JADGKB010000147">
    <property type="protein sequence ID" value="KAJ3252280.1"/>
    <property type="molecule type" value="Genomic_DNA"/>
</dbReference>
<sequence>MRDNYSGKWKENSQLSDSKEILFKLNEVPWLMQKAMKMVQMNVEITQSETELVISMNGGGSKKDEVFVFDGQERPVELQYGSPQLRKVHWEGDHLVVEQRSESKNFKFKTTWSIDGDVHIRNMVLTLPDGEEKLIKLVFDRVQ</sequence>
<reference evidence="1" key="1">
    <citation type="submission" date="2020-05" db="EMBL/GenBank/DDBJ databases">
        <title>Phylogenomic resolution of chytrid fungi.</title>
        <authorList>
            <person name="Stajich J.E."/>
            <person name="Amses K."/>
            <person name="Simmons R."/>
            <person name="Seto K."/>
            <person name="Myers J."/>
            <person name="Bonds A."/>
            <person name="Quandt C.A."/>
            <person name="Barry K."/>
            <person name="Liu P."/>
            <person name="Grigoriev I."/>
            <person name="Longcore J.E."/>
            <person name="James T.Y."/>
        </authorList>
    </citation>
    <scope>NUCLEOTIDE SEQUENCE</scope>
    <source>
        <strain evidence="1">PLAUS21</strain>
    </source>
</reference>
<proteinExistence type="predicted"/>
<dbReference type="SUPFAM" id="SSF50814">
    <property type="entry name" value="Lipocalins"/>
    <property type="match status" value="1"/>
</dbReference>
<evidence type="ECO:0000313" key="2">
    <source>
        <dbReference type="Proteomes" id="UP001210925"/>
    </source>
</evidence>
<dbReference type="InterPro" id="IPR012674">
    <property type="entry name" value="Calycin"/>
</dbReference>
<dbReference type="Gene3D" id="2.40.128.20">
    <property type="match status" value="1"/>
</dbReference>
<protein>
    <submittedName>
        <fullName evidence="1">Uncharacterized protein</fullName>
    </submittedName>
</protein>
<comment type="caution">
    <text evidence="1">The sequence shown here is derived from an EMBL/GenBank/DDBJ whole genome shotgun (WGS) entry which is preliminary data.</text>
</comment>
<organism evidence="1 2">
    <name type="scientific">Boothiomyces macroporosus</name>
    <dbReference type="NCBI Taxonomy" id="261099"/>
    <lineage>
        <taxon>Eukaryota</taxon>
        <taxon>Fungi</taxon>
        <taxon>Fungi incertae sedis</taxon>
        <taxon>Chytridiomycota</taxon>
        <taxon>Chytridiomycota incertae sedis</taxon>
        <taxon>Chytridiomycetes</taxon>
        <taxon>Rhizophydiales</taxon>
        <taxon>Terramycetaceae</taxon>
        <taxon>Boothiomyces</taxon>
    </lineage>
</organism>
<gene>
    <name evidence="1" type="ORF">HK103_001650</name>
</gene>
<accession>A0AAD5Y4S4</accession>
<dbReference type="AlphaFoldDB" id="A0AAD5Y4S4"/>
<dbReference type="Proteomes" id="UP001210925">
    <property type="component" value="Unassembled WGS sequence"/>
</dbReference>